<keyword evidence="3" id="KW-0813">Transport</keyword>
<sequence>MSSRQLTMLLALHYWGSALLGLPSMMIGLSGKDAWAPILLGMLFQMLIIPLFVAIYSQMNGDTMGQYLVRTLGKTAGKTMLALYLFFVPFLIFILTLRSLGDFTSNDLFIETPPSAIYALILFALVYCLYKGFNAVCRSTEITFPIALVLLVMLLLSLIYGADWSNFLPVFEKGVHPVVEGTINFMAYPNSEVALSLFLVPLMKNKQAYQKALIHSTWITGITLVLLTALIIMVLGESLPPNMPYVSQFAAKTVTIGGFYERSETVVTVIWFIVIFYRLILTFYIAAHGCAELFGLKQHTGLLIPLALASIPLAMNVWDNPSVIAELNEVWYLNVFFFNLLCPLLWYTAHKLRNRVKSS</sequence>
<dbReference type="EMBL" id="WHOB01000016">
    <property type="protein sequence ID" value="NOU78126.1"/>
    <property type="molecule type" value="Genomic_DNA"/>
</dbReference>
<evidence type="ECO:0000256" key="7">
    <source>
        <dbReference type="ARBA" id="ARBA00023136"/>
    </source>
</evidence>
<feature type="transmembrane region" description="Helical" evidence="8">
    <location>
        <begin position="182"/>
        <end position="200"/>
    </location>
</feature>
<keyword evidence="5 8" id="KW-0812">Transmembrane</keyword>
<accession>A0ABX1YD64</accession>
<feature type="transmembrane region" description="Helical" evidence="8">
    <location>
        <begin position="80"/>
        <end position="100"/>
    </location>
</feature>
<evidence type="ECO:0000256" key="4">
    <source>
        <dbReference type="ARBA" id="ARBA00022544"/>
    </source>
</evidence>
<feature type="transmembrane region" description="Helical" evidence="8">
    <location>
        <begin position="112"/>
        <end position="130"/>
    </location>
</feature>
<reference evidence="9 10" key="1">
    <citation type="submission" date="2019-10" db="EMBL/GenBank/DDBJ databases">
        <title>Description of Paenibacillus terricola sp. nov.</title>
        <authorList>
            <person name="Carlier A."/>
            <person name="Qi S."/>
        </authorList>
    </citation>
    <scope>NUCLEOTIDE SEQUENCE [LARGE SCALE GENOMIC DNA]</scope>
    <source>
        <strain evidence="9 10">LMG 31459</strain>
    </source>
</reference>
<dbReference type="PANTHER" id="PTHR34975">
    <property type="entry name" value="SPORE GERMINATION PROTEIN A2"/>
    <property type="match status" value="1"/>
</dbReference>
<dbReference type="RefSeq" id="WP_171716240.1">
    <property type="nucleotide sequence ID" value="NZ_WHOB01000016.1"/>
</dbReference>
<dbReference type="Proteomes" id="UP000596857">
    <property type="component" value="Unassembled WGS sequence"/>
</dbReference>
<evidence type="ECO:0000256" key="6">
    <source>
        <dbReference type="ARBA" id="ARBA00022989"/>
    </source>
</evidence>
<evidence type="ECO:0000313" key="10">
    <source>
        <dbReference type="Proteomes" id="UP000596857"/>
    </source>
</evidence>
<evidence type="ECO:0000256" key="3">
    <source>
        <dbReference type="ARBA" id="ARBA00022448"/>
    </source>
</evidence>
<feature type="transmembrane region" description="Helical" evidence="8">
    <location>
        <begin position="35"/>
        <end position="59"/>
    </location>
</feature>
<dbReference type="NCBIfam" id="TIGR00912">
    <property type="entry name" value="2A0309"/>
    <property type="match status" value="1"/>
</dbReference>
<feature type="transmembrane region" description="Helical" evidence="8">
    <location>
        <begin position="212"/>
        <end position="235"/>
    </location>
</feature>
<evidence type="ECO:0000256" key="2">
    <source>
        <dbReference type="ARBA" id="ARBA00007998"/>
    </source>
</evidence>
<gene>
    <name evidence="9" type="ORF">GC101_04450</name>
</gene>
<organism evidence="9 10">
    <name type="scientific">Paenibacillus phytohabitans</name>
    <dbReference type="NCBI Taxonomy" id="2654978"/>
    <lineage>
        <taxon>Bacteria</taxon>
        <taxon>Bacillati</taxon>
        <taxon>Bacillota</taxon>
        <taxon>Bacilli</taxon>
        <taxon>Bacillales</taxon>
        <taxon>Paenibacillaceae</taxon>
        <taxon>Paenibacillus</taxon>
    </lineage>
</organism>
<evidence type="ECO:0000256" key="5">
    <source>
        <dbReference type="ARBA" id="ARBA00022692"/>
    </source>
</evidence>
<evidence type="ECO:0000256" key="1">
    <source>
        <dbReference type="ARBA" id="ARBA00004141"/>
    </source>
</evidence>
<feature type="transmembrane region" description="Helical" evidence="8">
    <location>
        <begin position="142"/>
        <end position="162"/>
    </location>
</feature>
<evidence type="ECO:0000313" key="9">
    <source>
        <dbReference type="EMBL" id="NOU78126.1"/>
    </source>
</evidence>
<proteinExistence type="inferred from homology"/>
<feature type="transmembrane region" description="Helical" evidence="8">
    <location>
        <begin position="299"/>
        <end position="318"/>
    </location>
</feature>
<keyword evidence="6 8" id="KW-1133">Transmembrane helix</keyword>
<evidence type="ECO:0000256" key="8">
    <source>
        <dbReference type="SAM" id="Phobius"/>
    </source>
</evidence>
<name>A0ABX1YD64_9BACL</name>
<dbReference type="Pfam" id="PF03845">
    <property type="entry name" value="Spore_permease"/>
    <property type="match status" value="1"/>
</dbReference>
<comment type="caution">
    <text evidence="9">The sequence shown here is derived from an EMBL/GenBank/DDBJ whole genome shotgun (WGS) entry which is preliminary data.</text>
</comment>
<keyword evidence="4" id="KW-0309">Germination</keyword>
<comment type="similarity">
    <text evidence="2">Belongs to the amino acid-polyamine-organocation (APC) superfamily. Spore germination protein (SGP) (TC 2.A.3.9) family.</text>
</comment>
<feature type="transmembrane region" description="Helical" evidence="8">
    <location>
        <begin position="269"/>
        <end position="287"/>
    </location>
</feature>
<dbReference type="InterPro" id="IPR004761">
    <property type="entry name" value="Spore_GerAB"/>
</dbReference>
<feature type="transmembrane region" description="Helical" evidence="8">
    <location>
        <begin position="330"/>
        <end position="349"/>
    </location>
</feature>
<keyword evidence="10" id="KW-1185">Reference proteome</keyword>
<keyword evidence="7 8" id="KW-0472">Membrane</keyword>
<dbReference type="PANTHER" id="PTHR34975:SF2">
    <property type="entry name" value="SPORE GERMINATION PROTEIN A2"/>
    <property type="match status" value="1"/>
</dbReference>
<protein>
    <submittedName>
        <fullName evidence="9">GerAB/ArcD/ProY family transporter</fullName>
    </submittedName>
</protein>
<feature type="transmembrane region" description="Helical" evidence="8">
    <location>
        <begin position="12"/>
        <end position="29"/>
    </location>
</feature>
<comment type="subcellular location">
    <subcellularLocation>
        <location evidence="1">Membrane</location>
        <topology evidence="1">Multi-pass membrane protein</topology>
    </subcellularLocation>
</comment>